<name>A0AAW2P1T2_SESRA</name>
<evidence type="ECO:0000313" key="2">
    <source>
        <dbReference type="EMBL" id="KAL0349955.1"/>
    </source>
</evidence>
<dbReference type="AlphaFoldDB" id="A0AAW2P1T2"/>
<reference evidence="2" key="1">
    <citation type="submission" date="2020-06" db="EMBL/GenBank/DDBJ databases">
        <authorList>
            <person name="Li T."/>
            <person name="Hu X."/>
            <person name="Zhang T."/>
            <person name="Song X."/>
            <person name="Zhang H."/>
            <person name="Dai N."/>
            <person name="Sheng W."/>
            <person name="Hou X."/>
            <person name="Wei L."/>
        </authorList>
    </citation>
    <scope>NUCLEOTIDE SEQUENCE</scope>
    <source>
        <strain evidence="2">G02</strain>
        <tissue evidence="2">Leaf</tissue>
    </source>
</reference>
<dbReference type="Pfam" id="PF03732">
    <property type="entry name" value="Retrotrans_gag"/>
    <property type="match status" value="1"/>
</dbReference>
<dbReference type="PANTHER" id="PTHR33437">
    <property type="entry name" value="OS06G0361200 PROTEIN"/>
    <property type="match status" value="1"/>
</dbReference>
<comment type="caution">
    <text evidence="2">The sequence shown here is derived from an EMBL/GenBank/DDBJ whole genome shotgun (WGS) entry which is preliminary data.</text>
</comment>
<accession>A0AAW2P1T2</accession>
<dbReference type="PANTHER" id="PTHR33437:SF2">
    <property type="entry name" value="OS06G0361200 PROTEIN"/>
    <property type="match status" value="1"/>
</dbReference>
<gene>
    <name evidence="2" type="ORF">Sradi_4144700</name>
</gene>
<protein>
    <recommendedName>
        <fullName evidence="1">Retrotransposon gag domain-containing protein</fullName>
    </recommendedName>
</protein>
<dbReference type="InterPro" id="IPR005162">
    <property type="entry name" value="Retrotrans_gag_dom"/>
</dbReference>
<organism evidence="2">
    <name type="scientific">Sesamum radiatum</name>
    <name type="common">Black benniseed</name>
    <dbReference type="NCBI Taxonomy" id="300843"/>
    <lineage>
        <taxon>Eukaryota</taxon>
        <taxon>Viridiplantae</taxon>
        <taxon>Streptophyta</taxon>
        <taxon>Embryophyta</taxon>
        <taxon>Tracheophyta</taxon>
        <taxon>Spermatophyta</taxon>
        <taxon>Magnoliopsida</taxon>
        <taxon>eudicotyledons</taxon>
        <taxon>Gunneridae</taxon>
        <taxon>Pentapetalae</taxon>
        <taxon>asterids</taxon>
        <taxon>lamiids</taxon>
        <taxon>Lamiales</taxon>
        <taxon>Pedaliaceae</taxon>
        <taxon>Sesamum</taxon>
    </lineage>
</organism>
<proteinExistence type="predicted"/>
<dbReference type="EMBL" id="JACGWJ010000018">
    <property type="protein sequence ID" value="KAL0349955.1"/>
    <property type="molecule type" value="Genomic_DNA"/>
</dbReference>
<feature type="domain" description="Retrotransposon gag" evidence="1">
    <location>
        <begin position="42"/>
        <end position="126"/>
    </location>
</feature>
<reference evidence="2" key="2">
    <citation type="journal article" date="2024" name="Plant">
        <title>Genomic evolution and insights into agronomic trait innovations of Sesamum species.</title>
        <authorList>
            <person name="Miao H."/>
            <person name="Wang L."/>
            <person name="Qu L."/>
            <person name="Liu H."/>
            <person name="Sun Y."/>
            <person name="Le M."/>
            <person name="Wang Q."/>
            <person name="Wei S."/>
            <person name="Zheng Y."/>
            <person name="Lin W."/>
            <person name="Duan Y."/>
            <person name="Cao H."/>
            <person name="Xiong S."/>
            <person name="Wang X."/>
            <person name="Wei L."/>
            <person name="Li C."/>
            <person name="Ma Q."/>
            <person name="Ju M."/>
            <person name="Zhao R."/>
            <person name="Li G."/>
            <person name="Mu C."/>
            <person name="Tian Q."/>
            <person name="Mei H."/>
            <person name="Zhang T."/>
            <person name="Gao T."/>
            <person name="Zhang H."/>
        </authorList>
    </citation>
    <scope>NUCLEOTIDE SEQUENCE</scope>
    <source>
        <strain evidence="2">G02</strain>
    </source>
</reference>
<sequence length="149" mass="17693">MGYQPPKSQYFDGKGNPKQHMACFIEMCNNEGIYNNILVKQFVRTLKGNAFDWYTDLGGGLFDRWEQLEQEFLNSFYSIWQTVNIIELTNFRQWKEKPIVNYINRWRNPSLNCKDRLSESSAIEMCTLKGCIRLFITFFKESYLNPSKN</sequence>
<evidence type="ECO:0000259" key="1">
    <source>
        <dbReference type="Pfam" id="PF03732"/>
    </source>
</evidence>